<dbReference type="AlphaFoldDB" id="A0A151JAA1"/>
<accession>A0A151JAA1</accession>
<feature type="region of interest" description="Disordered" evidence="1">
    <location>
        <begin position="1"/>
        <end position="24"/>
    </location>
</feature>
<gene>
    <name evidence="2" type="ORF">ALC57_05812</name>
</gene>
<organism evidence="2 3">
    <name type="scientific">Trachymyrmex cornetzi</name>
    <dbReference type="NCBI Taxonomy" id="471704"/>
    <lineage>
        <taxon>Eukaryota</taxon>
        <taxon>Metazoa</taxon>
        <taxon>Ecdysozoa</taxon>
        <taxon>Arthropoda</taxon>
        <taxon>Hexapoda</taxon>
        <taxon>Insecta</taxon>
        <taxon>Pterygota</taxon>
        <taxon>Neoptera</taxon>
        <taxon>Endopterygota</taxon>
        <taxon>Hymenoptera</taxon>
        <taxon>Apocrita</taxon>
        <taxon>Aculeata</taxon>
        <taxon>Formicoidea</taxon>
        <taxon>Formicidae</taxon>
        <taxon>Myrmicinae</taxon>
        <taxon>Trachymyrmex</taxon>
    </lineage>
</organism>
<sequence length="187" mass="21119">MDRLGDSEMSRPTTLNGRRMRTLPQLDRRTMHPGRRMLTLAITRFNAGMDGFSALLSLSEPPIVATVVELPFIRGSLAKKSLLVINFPYIKTMYTFNEYICIINRQNLVEFQFNWIPENLAESIERIAAINAAGCSGLIYRRGVPPEFAACRHLATERRVARVRWSIAYSDANAMQGQLQNVRGVAS</sequence>
<protein>
    <submittedName>
        <fullName evidence="2">Uncharacterized protein</fullName>
    </submittedName>
</protein>
<dbReference type="Proteomes" id="UP000078492">
    <property type="component" value="Unassembled WGS sequence"/>
</dbReference>
<dbReference type="EMBL" id="KQ979361">
    <property type="protein sequence ID" value="KYN21829.1"/>
    <property type="molecule type" value="Genomic_DNA"/>
</dbReference>
<proteinExistence type="predicted"/>
<evidence type="ECO:0000256" key="1">
    <source>
        <dbReference type="SAM" id="MobiDB-lite"/>
    </source>
</evidence>
<name>A0A151JAA1_9HYME</name>
<evidence type="ECO:0000313" key="3">
    <source>
        <dbReference type="Proteomes" id="UP000078492"/>
    </source>
</evidence>
<evidence type="ECO:0000313" key="2">
    <source>
        <dbReference type="EMBL" id="KYN21829.1"/>
    </source>
</evidence>
<keyword evidence="3" id="KW-1185">Reference proteome</keyword>
<reference evidence="2 3" key="1">
    <citation type="submission" date="2015-09" db="EMBL/GenBank/DDBJ databases">
        <title>Trachymyrmex cornetzi WGS genome.</title>
        <authorList>
            <person name="Nygaard S."/>
            <person name="Hu H."/>
            <person name="Boomsma J."/>
            <person name="Zhang G."/>
        </authorList>
    </citation>
    <scope>NUCLEOTIDE SEQUENCE [LARGE SCALE GENOMIC DNA]</scope>
    <source>
        <strain evidence="2">Tcor2-1</strain>
        <tissue evidence="2">Whole body</tissue>
    </source>
</reference>